<protein>
    <submittedName>
        <fullName evidence="1">DUF4198 domain-containing protein</fullName>
    </submittedName>
</protein>
<dbReference type="KEGG" id="asag:FGM00_11590"/>
<proteinExistence type="predicted"/>
<evidence type="ECO:0000313" key="1">
    <source>
        <dbReference type="EMBL" id="QCX00717.1"/>
    </source>
</evidence>
<dbReference type="Proteomes" id="UP000310017">
    <property type="component" value="Chromosome"/>
</dbReference>
<accession>A0A5B7SQA0</accession>
<organism evidence="1 2">
    <name type="scientific">Aggregatimonas sangjinii</name>
    <dbReference type="NCBI Taxonomy" id="2583587"/>
    <lineage>
        <taxon>Bacteria</taxon>
        <taxon>Pseudomonadati</taxon>
        <taxon>Bacteroidota</taxon>
        <taxon>Flavobacteriia</taxon>
        <taxon>Flavobacteriales</taxon>
        <taxon>Flavobacteriaceae</taxon>
        <taxon>Aggregatimonas</taxon>
    </lineage>
</organism>
<evidence type="ECO:0000313" key="2">
    <source>
        <dbReference type="Proteomes" id="UP000310017"/>
    </source>
</evidence>
<name>A0A5B7SQA0_9FLAO</name>
<dbReference type="InterPro" id="IPR019613">
    <property type="entry name" value="DUF4198"/>
</dbReference>
<dbReference type="EMBL" id="CP040710">
    <property type="protein sequence ID" value="QCX00717.1"/>
    <property type="molecule type" value="Genomic_DNA"/>
</dbReference>
<reference evidence="1 2" key="1">
    <citation type="submission" date="2019-05" db="EMBL/GenBank/DDBJ databases">
        <title>Genome sequencing of F202Z8.</title>
        <authorList>
            <person name="Kwon Y.M."/>
        </authorList>
    </citation>
    <scope>NUCLEOTIDE SEQUENCE [LARGE SCALE GENOMIC DNA]</scope>
    <source>
        <strain evidence="1 2">F202Z8</strain>
    </source>
</reference>
<keyword evidence="2" id="KW-1185">Reference proteome</keyword>
<dbReference type="OrthoDB" id="581894at2"/>
<sequence>MKSILRTILLTGCLVVFSSHELFLKADSHFLAANMPAELHLFNGTFDKSENSISRDRIIDPKIVGPEYTFKPVDGDFYDKDNATFLKFKTGDAGTYVAGISTLPRNLKMTAEKFNEYLEHEGLDQVLAERKKDGSSTSGANEKYSKHVKSVLQIEGKRTDHYQLEMGYPIEFVPLSNPFDAKPGDAISFRLLRDGKPLSDQTVHYSTIIPGVDAHENENSTKTDAQGICTIQPETAGQWYLATIHMTQSDEADIDYESNWATLTFAIK</sequence>
<dbReference type="Pfam" id="PF10670">
    <property type="entry name" value="DUF4198"/>
    <property type="match status" value="1"/>
</dbReference>
<gene>
    <name evidence="1" type="ORF">FGM00_11590</name>
</gene>
<dbReference type="RefSeq" id="WP_138853062.1">
    <property type="nucleotide sequence ID" value="NZ_CP040710.1"/>
</dbReference>
<dbReference type="AlphaFoldDB" id="A0A5B7SQA0"/>